<reference evidence="3 4" key="1">
    <citation type="submission" date="2019-02" db="EMBL/GenBank/DDBJ databases">
        <title>Sequencing the genomes of 1000 actinobacteria strains.</title>
        <authorList>
            <person name="Klenk H.-P."/>
        </authorList>
    </citation>
    <scope>NUCLEOTIDE SEQUENCE [LARGE SCALE GENOMIC DNA]</scope>
    <source>
        <strain evidence="3 4">DSM 17364</strain>
    </source>
</reference>
<feature type="transmembrane region" description="Helical" evidence="2">
    <location>
        <begin position="81"/>
        <end position="100"/>
    </location>
</feature>
<accession>A0A4Q8AEQ3</accession>
<feature type="compositionally biased region" description="Low complexity" evidence="1">
    <location>
        <begin position="419"/>
        <end position="428"/>
    </location>
</feature>
<dbReference type="OrthoDB" id="4935052at2"/>
<evidence type="ECO:0000313" key="4">
    <source>
        <dbReference type="Proteomes" id="UP000292685"/>
    </source>
</evidence>
<proteinExistence type="predicted"/>
<organism evidence="3 4">
    <name type="scientific">Zhihengliuella halotolerans</name>
    <dbReference type="NCBI Taxonomy" id="370736"/>
    <lineage>
        <taxon>Bacteria</taxon>
        <taxon>Bacillati</taxon>
        <taxon>Actinomycetota</taxon>
        <taxon>Actinomycetes</taxon>
        <taxon>Micrococcales</taxon>
        <taxon>Micrococcaceae</taxon>
        <taxon>Zhihengliuella</taxon>
    </lineage>
</organism>
<dbReference type="InterPro" id="IPR036259">
    <property type="entry name" value="MFS_trans_sf"/>
</dbReference>
<sequence>MSTATTDPRLPMRPGTTSATFLIGIAGYLGVNLSPYMISALEDAAGLEFLAAGWTVTGVLLLTAVVGLSVAPLCAGPRRHVVARSGLALGLAAFGTAALVPAPAVIIAGLLVGGAGVGCAVAASGAAFAAFRDPDRIAGFNGLANRGIITVVLAVIPVLGIAPISVFGSLALFCLIGLALSRWLPKAPTIGSSAAAGIAEAVPMRQGPASPASAKTADRRLLTAGLVLLVTFTLWAVGEDSLWAMAGAVGEMQADLTPAGLGLALSGATAGGLLGSIVLMVIGDRLGRAVPLVVLLLVGGALKAATGFVETPTAFIVVFIAWNTVYALSFMYFVAVAAALSADGRWSGPLLATYLVGSSLTPVIGAAILGALGPEGFTITLGFVSVVLAVPTAAVAALSSRISRSAKAAAAGQGAGDNSTGDDSAGTADTRDDDARLTSQPTV</sequence>
<comment type="caution">
    <text evidence="3">The sequence shown here is derived from an EMBL/GenBank/DDBJ whole genome shotgun (WGS) entry which is preliminary data.</text>
</comment>
<evidence type="ECO:0000256" key="1">
    <source>
        <dbReference type="SAM" id="MobiDB-lite"/>
    </source>
</evidence>
<dbReference type="SUPFAM" id="SSF103473">
    <property type="entry name" value="MFS general substrate transporter"/>
    <property type="match status" value="1"/>
</dbReference>
<feature type="transmembrane region" description="Helical" evidence="2">
    <location>
        <begin position="258"/>
        <end position="282"/>
    </location>
</feature>
<keyword evidence="2" id="KW-1133">Transmembrane helix</keyword>
<dbReference type="AlphaFoldDB" id="A0A4Q8AEQ3"/>
<evidence type="ECO:0000313" key="3">
    <source>
        <dbReference type="EMBL" id="RZU62301.1"/>
    </source>
</evidence>
<feature type="transmembrane region" description="Helical" evidence="2">
    <location>
        <begin position="106"/>
        <end position="131"/>
    </location>
</feature>
<dbReference type="RefSeq" id="WP_130450932.1">
    <property type="nucleotide sequence ID" value="NZ_SHLA01000001.1"/>
</dbReference>
<feature type="transmembrane region" description="Helical" evidence="2">
    <location>
        <begin position="143"/>
        <end position="160"/>
    </location>
</feature>
<feature type="transmembrane region" description="Helical" evidence="2">
    <location>
        <begin position="315"/>
        <end position="340"/>
    </location>
</feature>
<feature type="transmembrane region" description="Helical" evidence="2">
    <location>
        <begin position="12"/>
        <end position="31"/>
    </location>
</feature>
<keyword evidence="4" id="KW-1185">Reference proteome</keyword>
<feature type="transmembrane region" description="Helical" evidence="2">
    <location>
        <begin position="352"/>
        <end position="373"/>
    </location>
</feature>
<feature type="region of interest" description="Disordered" evidence="1">
    <location>
        <begin position="409"/>
        <end position="443"/>
    </location>
</feature>
<keyword evidence="2" id="KW-0472">Membrane</keyword>
<name>A0A4Q8AEQ3_9MICC</name>
<feature type="transmembrane region" description="Helical" evidence="2">
    <location>
        <begin position="289"/>
        <end position="309"/>
    </location>
</feature>
<feature type="transmembrane region" description="Helical" evidence="2">
    <location>
        <begin position="221"/>
        <end position="238"/>
    </location>
</feature>
<dbReference type="Proteomes" id="UP000292685">
    <property type="component" value="Unassembled WGS sequence"/>
</dbReference>
<evidence type="ECO:0000256" key="2">
    <source>
        <dbReference type="SAM" id="Phobius"/>
    </source>
</evidence>
<keyword evidence="2" id="KW-0812">Transmembrane</keyword>
<feature type="transmembrane region" description="Helical" evidence="2">
    <location>
        <begin position="166"/>
        <end position="184"/>
    </location>
</feature>
<dbReference type="EMBL" id="SHLA01000001">
    <property type="protein sequence ID" value="RZU62301.1"/>
    <property type="molecule type" value="Genomic_DNA"/>
</dbReference>
<feature type="transmembrane region" description="Helical" evidence="2">
    <location>
        <begin position="51"/>
        <end position="74"/>
    </location>
</feature>
<feature type="transmembrane region" description="Helical" evidence="2">
    <location>
        <begin position="379"/>
        <end position="398"/>
    </location>
</feature>
<protein>
    <submittedName>
        <fullName evidence="3">Putative MFS family arabinose efflux permease</fullName>
    </submittedName>
</protein>
<gene>
    <name evidence="3" type="ORF">EV380_1894</name>
</gene>